<keyword evidence="6" id="KW-0539">Nucleus</keyword>
<dbReference type="GO" id="GO:0007131">
    <property type="term" value="P:reciprocal meiotic recombination"/>
    <property type="evidence" value="ECO:0007669"/>
    <property type="project" value="TreeGrafter"/>
</dbReference>
<dbReference type="InterPro" id="IPR052093">
    <property type="entry name" value="HR_Repair_Mediator"/>
</dbReference>
<evidence type="ECO:0000256" key="4">
    <source>
        <dbReference type="ARBA" id="ARBA00022840"/>
    </source>
</evidence>
<protein>
    <recommendedName>
        <fullName evidence="9">DNA recombination and repair protein Rad51-like C-terminal domain-containing protein</fullName>
    </recommendedName>
</protein>
<sequence>MEQVQQEIKPIPPAITGLQLLNSLKTYEAFSTGHRQIDCQLWSRPLKRNRADSPTVYPAVTGLSRRQLMQVDGPPGSGKTKLVIGLAVRARAASLVRQGGNEQVEVLLIGEFGKRKKFEQKPAPKTAFIRGHEIHRPFFDLRLFLGFNCSTCELGWAKKDSDGSLHPTLIQRSAEALVKSCYQDKDDGKLVDRICDGCHLVRITSTAELGFFFKHLPTWLKSHSKVKLVILDSITAHTRYVSMSITQRKTIAKIIKEGITVASTQHDCAVVITSQLATKSVVNQASYTNMKILTPPDFGPNFWAKDDPSITNSSYPSKLSRVCLMFNFDGTRRAIVLENDKIIQPRLNISFEIDEIGIFDPSASNTNEVSSATE</sequence>
<comment type="caution">
    <text evidence="7">The sequence shown here is derived from an EMBL/GenBank/DDBJ whole genome shotgun (WGS) entry which is preliminary data.</text>
</comment>
<gene>
    <name evidence="7" type="ORF">PGT21_006171</name>
</gene>
<keyword evidence="4" id="KW-0067">ATP-binding</keyword>
<name>A0A5B0LTS8_PUCGR</name>
<dbReference type="GO" id="GO:0005657">
    <property type="term" value="C:replication fork"/>
    <property type="evidence" value="ECO:0007669"/>
    <property type="project" value="TreeGrafter"/>
</dbReference>
<dbReference type="OrthoDB" id="5957327at2759"/>
<proteinExistence type="predicted"/>
<dbReference type="Gene3D" id="3.40.50.300">
    <property type="entry name" value="P-loop containing nucleotide triphosphate hydrolases"/>
    <property type="match status" value="1"/>
</dbReference>
<evidence type="ECO:0000313" key="7">
    <source>
        <dbReference type="EMBL" id="KAA1067459.1"/>
    </source>
</evidence>
<keyword evidence="5" id="KW-0234">DNA repair</keyword>
<evidence type="ECO:0000256" key="6">
    <source>
        <dbReference type="ARBA" id="ARBA00023242"/>
    </source>
</evidence>
<dbReference type="EMBL" id="VSWC01000184">
    <property type="protein sequence ID" value="KAA1067459.1"/>
    <property type="molecule type" value="Genomic_DNA"/>
</dbReference>
<evidence type="ECO:0000313" key="8">
    <source>
        <dbReference type="Proteomes" id="UP000324748"/>
    </source>
</evidence>
<evidence type="ECO:0000256" key="1">
    <source>
        <dbReference type="ARBA" id="ARBA00004123"/>
    </source>
</evidence>
<dbReference type="GO" id="GO:0000400">
    <property type="term" value="F:four-way junction DNA binding"/>
    <property type="evidence" value="ECO:0007669"/>
    <property type="project" value="TreeGrafter"/>
</dbReference>
<dbReference type="Proteomes" id="UP000324748">
    <property type="component" value="Unassembled WGS sequence"/>
</dbReference>
<evidence type="ECO:0000256" key="2">
    <source>
        <dbReference type="ARBA" id="ARBA00022741"/>
    </source>
</evidence>
<reference evidence="7 8" key="1">
    <citation type="submission" date="2019-05" db="EMBL/GenBank/DDBJ databases">
        <title>Emergence of the Ug99 lineage of the wheat stem rust pathogen through somatic hybridization.</title>
        <authorList>
            <person name="Li F."/>
            <person name="Upadhyaya N.M."/>
            <person name="Sperschneider J."/>
            <person name="Matny O."/>
            <person name="Nguyen-Phuc H."/>
            <person name="Mago R."/>
            <person name="Raley C."/>
            <person name="Miller M.E."/>
            <person name="Silverstein K.A.T."/>
            <person name="Henningsen E."/>
            <person name="Hirsch C.D."/>
            <person name="Visser B."/>
            <person name="Pretorius Z.A."/>
            <person name="Steffenson B.J."/>
            <person name="Schwessinger B."/>
            <person name="Dodds P.N."/>
            <person name="Figueroa M."/>
        </authorList>
    </citation>
    <scope>NUCLEOTIDE SEQUENCE [LARGE SCALE GENOMIC DNA]</scope>
    <source>
        <strain evidence="7">21-0</strain>
    </source>
</reference>
<dbReference type="GO" id="GO:0005524">
    <property type="term" value="F:ATP binding"/>
    <property type="evidence" value="ECO:0007669"/>
    <property type="project" value="UniProtKB-KW"/>
</dbReference>
<evidence type="ECO:0000256" key="3">
    <source>
        <dbReference type="ARBA" id="ARBA00022763"/>
    </source>
</evidence>
<organism evidence="7 8">
    <name type="scientific">Puccinia graminis f. sp. tritici</name>
    <dbReference type="NCBI Taxonomy" id="56615"/>
    <lineage>
        <taxon>Eukaryota</taxon>
        <taxon>Fungi</taxon>
        <taxon>Dikarya</taxon>
        <taxon>Basidiomycota</taxon>
        <taxon>Pucciniomycotina</taxon>
        <taxon>Pucciniomycetes</taxon>
        <taxon>Pucciniales</taxon>
        <taxon>Pucciniaceae</taxon>
        <taxon>Puccinia</taxon>
    </lineage>
</organism>
<dbReference type="SUPFAM" id="SSF52540">
    <property type="entry name" value="P-loop containing nucleoside triphosphate hydrolases"/>
    <property type="match status" value="1"/>
</dbReference>
<dbReference type="InterPro" id="IPR027417">
    <property type="entry name" value="P-loop_NTPase"/>
</dbReference>
<evidence type="ECO:0008006" key="9">
    <source>
        <dbReference type="Google" id="ProtNLM"/>
    </source>
</evidence>
<dbReference type="PANTHER" id="PTHR46239">
    <property type="entry name" value="DNA REPAIR PROTEIN RAD51 HOMOLOG 3 RAD51C"/>
    <property type="match status" value="1"/>
</dbReference>
<dbReference type="PANTHER" id="PTHR46239:SF1">
    <property type="entry name" value="DNA REPAIR PROTEIN RAD51 HOMOLOG 3"/>
    <property type="match status" value="1"/>
</dbReference>
<dbReference type="GO" id="GO:0033063">
    <property type="term" value="C:Rad51B-Rad51C-Rad51D-XRCC2 complex"/>
    <property type="evidence" value="ECO:0007669"/>
    <property type="project" value="TreeGrafter"/>
</dbReference>
<keyword evidence="3" id="KW-0227">DNA damage</keyword>
<dbReference type="GO" id="GO:0000707">
    <property type="term" value="P:meiotic DNA recombinase assembly"/>
    <property type="evidence" value="ECO:0007669"/>
    <property type="project" value="TreeGrafter"/>
</dbReference>
<keyword evidence="8" id="KW-1185">Reference proteome</keyword>
<dbReference type="AlphaFoldDB" id="A0A5B0LTS8"/>
<comment type="subcellular location">
    <subcellularLocation>
        <location evidence="1">Nucleus</location>
    </subcellularLocation>
</comment>
<accession>A0A5B0LTS8</accession>
<dbReference type="GO" id="GO:0033065">
    <property type="term" value="C:Rad51C-XRCC3 complex"/>
    <property type="evidence" value="ECO:0007669"/>
    <property type="project" value="TreeGrafter"/>
</dbReference>
<evidence type="ECO:0000256" key="5">
    <source>
        <dbReference type="ARBA" id="ARBA00023204"/>
    </source>
</evidence>
<dbReference type="GO" id="GO:0008821">
    <property type="term" value="F:crossover junction DNA endonuclease activity"/>
    <property type="evidence" value="ECO:0007669"/>
    <property type="project" value="TreeGrafter"/>
</dbReference>
<keyword evidence="2" id="KW-0547">Nucleotide-binding</keyword>